<evidence type="ECO:0000256" key="1">
    <source>
        <dbReference type="ARBA" id="ARBA00004417"/>
    </source>
</evidence>
<gene>
    <name evidence="7" type="ORF">EOW66_00885</name>
</gene>
<comment type="subcellular location">
    <subcellularLocation>
        <location evidence="1">Cell inner membrane</location>
        <topology evidence="1">Peripheral membrane protein</topology>
    </subcellularLocation>
</comment>
<proteinExistence type="inferred from homology"/>
<dbReference type="Gene3D" id="3.40.50.300">
    <property type="entry name" value="P-loop containing nucleotide triphosphate hydrolases"/>
    <property type="match status" value="1"/>
</dbReference>
<dbReference type="CDD" id="cd03257">
    <property type="entry name" value="ABC_NikE_OppD_transporters"/>
    <property type="match status" value="1"/>
</dbReference>
<dbReference type="InterPro" id="IPR017871">
    <property type="entry name" value="ABC_transporter-like_CS"/>
</dbReference>
<dbReference type="GO" id="GO:0016887">
    <property type="term" value="F:ATP hydrolysis activity"/>
    <property type="evidence" value="ECO:0007669"/>
    <property type="project" value="InterPro"/>
</dbReference>
<protein>
    <submittedName>
        <fullName evidence="7">ATP-binding cassette domain-containing protein</fullName>
    </submittedName>
</protein>
<dbReference type="PROSITE" id="PS00211">
    <property type="entry name" value="ABC_TRANSPORTER_1"/>
    <property type="match status" value="1"/>
</dbReference>
<keyword evidence="3" id="KW-0813">Transport</keyword>
<dbReference type="Pfam" id="PF08352">
    <property type="entry name" value="oligo_HPY"/>
    <property type="match status" value="1"/>
</dbReference>
<dbReference type="InterPro" id="IPR013563">
    <property type="entry name" value="Oligopep_ABC_C"/>
</dbReference>
<dbReference type="GO" id="GO:0005524">
    <property type="term" value="F:ATP binding"/>
    <property type="evidence" value="ECO:0007669"/>
    <property type="project" value="UniProtKB-KW"/>
</dbReference>
<dbReference type="GO" id="GO:0015833">
    <property type="term" value="P:peptide transport"/>
    <property type="evidence" value="ECO:0007669"/>
    <property type="project" value="InterPro"/>
</dbReference>
<dbReference type="InterPro" id="IPR003593">
    <property type="entry name" value="AAA+_ATPase"/>
</dbReference>
<dbReference type="EMBL" id="SAVA01000001">
    <property type="protein sequence ID" value="RWR54655.1"/>
    <property type="molecule type" value="Genomic_DNA"/>
</dbReference>
<dbReference type="PANTHER" id="PTHR43776:SF7">
    <property type="entry name" value="D,D-DIPEPTIDE TRANSPORT ATP-BINDING PROTEIN DDPF-RELATED"/>
    <property type="match status" value="1"/>
</dbReference>
<dbReference type="InterPro" id="IPR003439">
    <property type="entry name" value="ABC_transporter-like_ATP-bd"/>
</dbReference>
<reference evidence="7" key="1">
    <citation type="submission" date="2019-01" db="EMBL/GenBank/DDBJ databases">
        <title>Sinorhodobacter populi sp. nov. isolated from the symptomatic bark tissue of Populus euramericana canker.</title>
        <authorList>
            <person name="Xu G."/>
        </authorList>
    </citation>
    <scope>NUCLEOTIDE SEQUENCE [LARGE SCALE GENOMIC DNA]</scope>
    <source>
        <strain evidence="7">CGMCC 1.12963</strain>
    </source>
</reference>
<evidence type="ECO:0000256" key="5">
    <source>
        <dbReference type="ARBA" id="ARBA00022840"/>
    </source>
</evidence>
<dbReference type="Proteomes" id="UP000288071">
    <property type="component" value="Unassembled WGS sequence"/>
</dbReference>
<accession>A0A3S3LWM5</accession>
<dbReference type="PROSITE" id="PS50893">
    <property type="entry name" value="ABC_TRANSPORTER_2"/>
    <property type="match status" value="1"/>
</dbReference>
<dbReference type="NCBIfam" id="TIGR01727">
    <property type="entry name" value="oligo_HPY"/>
    <property type="match status" value="1"/>
</dbReference>
<dbReference type="InterPro" id="IPR050319">
    <property type="entry name" value="ABC_transp_ATP-bind"/>
</dbReference>
<dbReference type="AlphaFoldDB" id="A0A3S3LWM5"/>
<keyword evidence="4" id="KW-0547">Nucleotide-binding</keyword>
<feature type="domain" description="ABC transporter" evidence="6">
    <location>
        <begin position="10"/>
        <end position="254"/>
    </location>
</feature>
<organism evidence="7 8">
    <name type="scientific">Paenirhodobacter huangdaonensis</name>
    <dbReference type="NCBI Taxonomy" id="2501515"/>
    <lineage>
        <taxon>Bacteria</taxon>
        <taxon>Pseudomonadati</taxon>
        <taxon>Pseudomonadota</taxon>
        <taxon>Alphaproteobacteria</taxon>
        <taxon>Rhodobacterales</taxon>
        <taxon>Rhodobacter group</taxon>
        <taxon>Paenirhodobacter</taxon>
    </lineage>
</organism>
<keyword evidence="5 7" id="KW-0067">ATP-binding</keyword>
<dbReference type="GO" id="GO:0005886">
    <property type="term" value="C:plasma membrane"/>
    <property type="evidence" value="ECO:0007669"/>
    <property type="project" value="UniProtKB-SubCell"/>
</dbReference>
<dbReference type="Pfam" id="PF00005">
    <property type="entry name" value="ABC_tran"/>
    <property type="match status" value="1"/>
</dbReference>
<evidence type="ECO:0000259" key="6">
    <source>
        <dbReference type="PROSITE" id="PS50893"/>
    </source>
</evidence>
<comment type="caution">
    <text evidence="7">The sequence shown here is derived from an EMBL/GenBank/DDBJ whole genome shotgun (WGS) entry which is preliminary data.</text>
</comment>
<reference evidence="7" key="2">
    <citation type="submission" date="2019-01" db="EMBL/GenBank/DDBJ databases">
        <authorList>
            <person name="Li Y."/>
        </authorList>
    </citation>
    <scope>NUCLEOTIDE SEQUENCE [LARGE SCALE GENOMIC DNA]</scope>
    <source>
        <strain evidence="7">CGMCC 1.12963</strain>
    </source>
</reference>
<dbReference type="RefSeq" id="WP_128154112.1">
    <property type="nucleotide sequence ID" value="NZ_JBHSOM010000007.1"/>
</dbReference>
<evidence type="ECO:0000256" key="2">
    <source>
        <dbReference type="ARBA" id="ARBA00005417"/>
    </source>
</evidence>
<sequence>MTWATHVPALELEHVGKRFRVSQGMFRRPATLTALSDLSLKVMPGETLGLVGESGCGKSTAVNVMLGLLAPDEGRVFLDGREIGTWPLAERVRRIQPVFQDPYSSLNPTRRVGELVAQPLRLHGRGTDPGPRMREMLDRVGFPVRLADAYPAELSGGQRQRVAIARALIARPKVLICDEPTSALDVSVQAQVINLLLELRAELGLTMVFVSHNLAVVEHLADRVAVMYLGEKVEEAQVAPLFAAPRHPYTRALLGATLRPEPGAALPESGLGTASADPLHRGPGCAFAPRCPMANDVCRQAPVPMHRHGQHLARCLCAGAPA</sequence>
<dbReference type="InterPro" id="IPR027417">
    <property type="entry name" value="P-loop_NTPase"/>
</dbReference>
<comment type="similarity">
    <text evidence="2">Belongs to the ABC transporter superfamily.</text>
</comment>
<evidence type="ECO:0000256" key="4">
    <source>
        <dbReference type="ARBA" id="ARBA00022741"/>
    </source>
</evidence>
<evidence type="ECO:0000313" key="8">
    <source>
        <dbReference type="Proteomes" id="UP000288071"/>
    </source>
</evidence>
<keyword evidence="8" id="KW-1185">Reference proteome</keyword>
<evidence type="ECO:0000313" key="7">
    <source>
        <dbReference type="EMBL" id="RWR54655.1"/>
    </source>
</evidence>
<name>A0A3S3LWM5_9RHOB</name>
<evidence type="ECO:0000256" key="3">
    <source>
        <dbReference type="ARBA" id="ARBA00022448"/>
    </source>
</evidence>
<dbReference type="PANTHER" id="PTHR43776">
    <property type="entry name" value="TRANSPORT ATP-BINDING PROTEIN"/>
    <property type="match status" value="1"/>
</dbReference>
<dbReference type="SUPFAM" id="SSF52540">
    <property type="entry name" value="P-loop containing nucleoside triphosphate hydrolases"/>
    <property type="match status" value="1"/>
</dbReference>
<dbReference type="GO" id="GO:0055085">
    <property type="term" value="P:transmembrane transport"/>
    <property type="evidence" value="ECO:0007669"/>
    <property type="project" value="UniProtKB-ARBA"/>
</dbReference>
<dbReference type="SMART" id="SM00382">
    <property type="entry name" value="AAA"/>
    <property type="match status" value="1"/>
</dbReference>